<evidence type="ECO:0000256" key="11">
    <source>
        <dbReference type="RuleBase" id="RU000488"/>
    </source>
</evidence>
<evidence type="ECO:0000256" key="2">
    <source>
        <dbReference type="ARBA" id="ARBA00006375"/>
    </source>
</evidence>
<dbReference type="PANTHER" id="PTHR45671">
    <property type="entry name" value="SOLUTE CARRIER FAMILY 25 (MITOCHONDRIAL CARRIER PHOSPHATE CARRIER), MEMBER 3, LIKE-RELATED-RELATED"/>
    <property type="match status" value="1"/>
</dbReference>
<dbReference type="EMBL" id="CAJNDS010002299">
    <property type="protein sequence ID" value="CAE7419022.1"/>
    <property type="molecule type" value="Genomic_DNA"/>
</dbReference>
<keyword evidence="7 13" id="KW-1133">Transmembrane helix</keyword>
<keyword evidence="15" id="KW-1185">Reference proteome</keyword>
<feature type="transmembrane region" description="Helical" evidence="13">
    <location>
        <begin position="202"/>
        <end position="223"/>
    </location>
</feature>
<comment type="similarity">
    <text evidence="2 11">Belongs to the mitochondrial carrier (TC 2.A.29) family.</text>
</comment>
<proteinExistence type="inferred from homology"/>
<evidence type="ECO:0000256" key="12">
    <source>
        <dbReference type="SAM" id="MobiDB-lite"/>
    </source>
</evidence>
<dbReference type="PROSITE" id="PS50920">
    <property type="entry name" value="SOLCAR"/>
    <property type="match status" value="1"/>
</dbReference>
<name>A0A812R489_9DINO</name>
<comment type="caution">
    <text evidence="14">The sequence shown here is derived from an EMBL/GenBank/DDBJ whole genome shotgun (WGS) entry which is preliminary data.</text>
</comment>
<evidence type="ECO:0000256" key="1">
    <source>
        <dbReference type="ARBA" id="ARBA00004448"/>
    </source>
</evidence>
<dbReference type="SUPFAM" id="SSF103506">
    <property type="entry name" value="Mitochondrial carrier"/>
    <property type="match status" value="1"/>
</dbReference>
<keyword evidence="3 11" id="KW-0813">Transport</keyword>
<evidence type="ECO:0000256" key="3">
    <source>
        <dbReference type="ARBA" id="ARBA00022448"/>
    </source>
</evidence>
<dbReference type="InterPro" id="IPR044677">
    <property type="entry name" value="SLC25A3/Pic2/Mir1-like"/>
</dbReference>
<dbReference type="Pfam" id="PF00153">
    <property type="entry name" value="Mito_carr"/>
    <property type="match status" value="1"/>
</dbReference>
<dbReference type="AlphaFoldDB" id="A0A812R489"/>
<feature type="transmembrane region" description="Helical" evidence="13">
    <location>
        <begin position="163"/>
        <end position="182"/>
    </location>
</feature>
<dbReference type="PANTHER" id="PTHR45671:SF12">
    <property type="entry name" value="MITOCHONDRIAL PHOSPHATE CARRIER PROTEIN"/>
    <property type="match status" value="1"/>
</dbReference>
<keyword evidence="6" id="KW-0999">Mitochondrion inner membrane</keyword>
<reference evidence="14" key="1">
    <citation type="submission" date="2021-02" db="EMBL/GenBank/DDBJ databases">
        <authorList>
            <person name="Dougan E. K."/>
            <person name="Rhodes N."/>
            <person name="Thang M."/>
            <person name="Chan C."/>
        </authorList>
    </citation>
    <scope>NUCLEOTIDE SEQUENCE</scope>
</reference>
<dbReference type="OrthoDB" id="432607at2759"/>
<organism evidence="14 15">
    <name type="scientific">Symbiodinium natans</name>
    <dbReference type="NCBI Taxonomy" id="878477"/>
    <lineage>
        <taxon>Eukaryota</taxon>
        <taxon>Sar</taxon>
        <taxon>Alveolata</taxon>
        <taxon>Dinophyceae</taxon>
        <taxon>Suessiales</taxon>
        <taxon>Symbiodiniaceae</taxon>
        <taxon>Symbiodinium</taxon>
    </lineage>
</organism>
<keyword evidence="9 10" id="KW-0472">Membrane</keyword>
<keyword evidence="4 10" id="KW-0812">Transmembrane</keyword>
<dbReference type="Proteomes" id="UP000604046">
    <property type="component" value="Unassembled WGS sequence"/>
</dbReference>
<comment type="subcellular location">
    <subcellularLocation>
        <location evidence="1">Mitochondrion inner membrane</location>
        <topology evidence="1">Multi-pass membrane protein</topology>
    </subcellularLocation>
</comment>
<evidence type="ECO:0000313" key="14">
    <source>
        <dbReference type="EMBL" id="CAE7419022.1"/>
    </source>
</evidence>
<evidence type="ECO:0000313" key="15">
    <source>
        <dbReference type="Proteomes" id="UP000604046"/>
    </source>
</evidence>
<gene>
    <name evidence="14" type="primary">MPC</name>
    <name evidence="14" type="ORF">SNAT2548_LOCUS22788</name>
</gene>
<evidence type="ECO:0000256" key="13">
    <source>
        <dbReference type="SAM" id="Phobius"/>
    </source>
</evidence>
<dbReference type="InterPro" id="IPR018108">
    <property type="entry name" value="MCP_transmembrane"/>
</dbReference>
<feature type="transmembrane region" description="Helical" evidence="13">
    <location>
        <begin position="108"/>
        <end position="129"/>
    </location>
</feature>
<evidence type="ECO:0000256" key="6">
    <source>
        <dbReference type="ARBA" id="ARBA00022792"/>
    </source>
</evidence>
<evidence type="ECO:0000256" key="10">
    <source>
        <dbReference type="PROSITE-ProRule" id="PRU00282"/>
    </source>
</evidence>
<feature type="region of interest" description="Disordered" evidence="12">
    <location>
        <begin position="36"/>
        <end position="56"/>
    </location>
</feature>
<dbReference type="Gene3D" id="1.50.40.10">
    <property type="entry name" value="Mitochondrial carrier domain"/>
    <property type="match status" value="1"/>
</dbReference>
<evidence type="ECO:0000256" key="8">
    <source>
        <dbReference type="ARBA" id="ARBA00023128"/>
    </source>
</evidence>
<evidence type="ECO:0000256" key="4">
    <source>
        <dbReference type="ARBA" id="ARBA00022692"/>
    </source>
</evidence>
<keyword evidence="5" id="KW-0677">Repeat</keyword>
<feature type="repeat" description="Solcar" evidence="10">
    <location>
        <begin position="106"/>
        <end position="191"/>
    </location>
</feature>
<keyword evidence="8" id="KW-0496">Mitochondrion</keyword>
<sequence>MSSQFLEPGLLSIKSRVWNSTDVNATQSCSFSVGSAEVESERVPDQALPLTPDPTPLEEEQRLDEVFGGKRQLDRFRASFVFAEFDSTYGPVGLSPLERERRLEVGDFLRLMAAGATASLIRALLFLPIQNVKVRMQTNPDLGGGDLGAAVKEIAATQPAVSFYKAVDVVAIYAVVFGFFSFGVKEFLSRELVIQFPGLNELLAIIAASVASVFITMLAGAPWEVLTTQVMAGKEGPQGRFFGLSLLWEKVQANPWKAAVELYEEYWLLSGKELAFVVTKFLVFDSLRETILFVVPAFAEAQSLVVACGCGAVAGALGAITSHPIDTLFALRTTGGAGDEIPSLDKLFRGVGARVLIYSPGIALTFLVSSGCM</sequence>
<accession>A0A812R489</accession>
<dbReference type="GO" id="GO:1990547">
    <property type="term" value="P:mitochondrial phosphate ion transmembrane transport"/>
    <property type="evidence" value="ECO:0007669"/>
    <property type="project" value="InterPro"/>
</dbReference>
<dbReference type="InterPro" id="IPR023395">
    <property type="entry name" value="MCP_dom_sf"/>
</dbReference>
<dbReference type="GO" id="GO:0005743">
    <property type="term" value="C:mitochondrial inner membrane"/>
    <property type="evidence" value="ECO:0007669"/>
    <property type="project" value="UniProtKB-SubCell"/>
</dbReference>
<evidence type="ECO:0000256" key="7">
    <source>
        <dbReference type="ARBA" id="ARBA00022989"/>
    </source>
</evidence>
<evidence type="ECO:0000256" key="9">
    <source>
        <dbReference type="ARBA" id="ARBA00023136"/>
    </source>
</evidence>
<evidence type="ECO:0000256" key="5">
    <source>
        <dbReference type="ARBA" id="ARBA00022737"/>
    </source>
</evidence>
<dbReference type="GO" id="GO:0005315">
    <property type="term" value="F:phosphate transmembrane transporter activity"/>
    <property type="evidence" value="ECO:0007669"/>
    <property type="project" value="InterPro"/>
</dbReference>
<protein>
    <submittedName>
        <fullName evidence="14">MPC protein</fullName>
    </submittedName>
</protein>